<feature type="compositionally biased region" description="Polar residues" evidence="1">
    <location>
        <begin position="158"/>
        <end position="167"/>
    </location>
</feature>
<dbReference type="RefSeq" id="WP_110935021.1">
    <property type="nucleotide sequence ID" value="NZ_KZ614146.1"/>
</dbReference>
<name>A0A3A9K8D6_9BACI</name>
<accession>A0A3A9K8D6</accession>
<reference evidence="3 4" key="1">
    <citation type="submission" date="2017-10" db="EMBL/GenBank/DDBJ databases">
        <title>Bacillus sp. nov., a halophilic bacterium isolated from a Keqin Lake.</title>
        <authorList>
            <person name="Wang H."/>
        </authorList>
    </citation>
    <scope>NUCLEOTIDE SEQUENCE [LARGE SCALE GENOMIC DNA]</scope>
    <source>
        <strain evidence="3 4">KCTC 13187</strain>
    </source>
</reference>
<feature type="region of interest" description="Disordered" evidence="1">
    <location>
        <begin position="120"/>
        <end position="167"/>
    </location>
</feature>
<dbReference type="OrthoDB" id="2967110at2"/>
<organism evidence="3 4">
    <name type="scientific">Salipaludibacillus neizhouensis</name>
    <dbReference type="NCBI Taxonomy" id="885475"/>
    <lineage>
        <taxon>Bacteria</taxon>
        <taxon>Bacillati</taxon>
        <taxon>Bacillota</taxon>
        <taxon>Bacilli</taxon>
        <taxon>Bacillales</taxon>
        <taxon>Bacillaceae</taxon>
    </lineage>
</organism>
<proteinExistence type="predicted"/>
<dbReference type="EMBL" id="PDOE01000010">
    <property type="protein sequence ID" value="RKL65903.1"/>
    <property type="molecule type" value="Genomic_DNA"/>
</dbReference>
<feature type="region of interest" description="Disordered" evidence="1">
    <location>
        <begin position="48"/>
        <end position="70"/>
    </location>
</feature>
<keyword evidence="2" id="KW-0472">Membrane</keyword>
<dbReference type="Proteomes" id="UP000281498">
    <property type="component" value="Unassembled WGS sequence"/>
</dbReference>
<evidence type="ECO:0000256" key="1">
    <source>
        <dbReference type="SAM" id="MobiDB-lite"/>
    </source>
</evidence>
<feature type="compositionally biased region" description="Basic and acidic residues" evidence="1">
    <location>
        <begin position="123"/>
        <end position="142"/>
    </location>
</feature>
<evidence type="ECO:0008006" key="5">
    <source>
        <dbReference type="Google" id="ProtNLM"/>
    </source>
</evidence>
<sequence length="167" mass="17863">MTSEKYTKHNEQENGVGSKIMTGMAVGALAGAAVVMFDSNSRSKVMRSAGQAKDSVVKMSSDVKADPTAAKDQMMERIQNATVVLKEAVGDLQKINNKANEEVVEQVNDVKKDAQDIISSAKETGEDLKDVGSKAVEAKDELVNNSGTEEASEENTKEGNTITNRPV</sequence>
<keyword evidence="2" id="KW-0812">Transmembrane</keyword>
<feature type="transmembrane region" description="Helical" evidence="2">
    <location>
        <begin position="20"/>
        <end position="37"/>
    </location>
</feature>
<keyword evidence="2" id="KW-1133">Transmembrane helix</keyword>
<evidence type="ECO:0000313" key="4">
    <source>
        <dbReference type="Proteomes" id="UP000281498"/>
    </source>
</evidence>
<keyword evidence="4" id="KW-1185">Reference proteome</keyword>
<protein>
    <recommendedName>
        <fullName evidence="5">General stress protein</fullName>
    </recommendedName>
</protein>
<evidence type="ECO:0000256" key="2">
    <source>
        <dbReference type="SAM" id="Phobius"/>
    </source>
</evidence>
<evidence type="ECO:0000313" key="3">
    <source>
        <dbReference type="EMBL" id="RKL65903.1"/>
    </source>
</evidence>
<gene>
    <name evidence="3" type="ORF">CR203_17670</name>
</gene>
<comment type="caution">
    <text evidence="3">The sequence shown here is derived from an EMBL/GenBank/DDBJ whole genome shotgun (WGS) entry which is preliminary data.</text>
</comment>
<dbReference type="AlphaFoldDB" id="A0A3A9K8D6"/>